<dbReference type="EMBL" id="BSYO01000028">
    <property type="protein sequence ID" value="GMH24780.1"/>
    <property type="molecule type" value="Genomic_DNA"/>
</dbReference>
<evidence type="ECO:0000313" key="2">
    <source>
        <dbReference type="EMBL" id="GMH24780.1"/>
    </source>
</evidence>
<feature type="signal peptide" evidence="1">
    <location>
        <begin position="1"/>
        <end position="16"/>
    </location>
</feature>
<evidence type="ECO:0000313" key="3">
    <source>
        <dbReference type="Proteomes" id="UP001279734"/>
    </source>
</evidence>
<organism evidence="2 3">
    <name type="scientific">Nepenthes gracilis</name>
    <name type="common">Slender pitcher plant</name>
    <dbReference type="NCBI Taxonomy" id="150966"/>
    <lineage>
        <taxon>Eukaryota</taxon>
        <taxon>Viridiplantae</taxon>
        <taxon>Streptophyta</taxon>
        <taxon>Embryophyta</taxon>
        <taxon>Tracheophyta</taxon>
        <taxon>Spermatophyta</taxon>
        <taxon>Magnoliopsida</taxon>
        <taxon>eudicotyledons</taxon>
        <taxon>Gunneridae</taxon>
        <taxon>Pentapetalae</taxon>
        <taxon>Caryophyllales</taxon>
        <taxon>Nepenthaceae</taxon>
        <taxon>Nepenthes</taxon>
    </lineage>
</organism>
<comment type="caution">
    <text evidence="2">The sequence shown here is derived from an EMBL/GenBank/DDBJ whole genome shotgun (WGS) entry which is preliminary data.</text>
</comment>
<dbReference type="AlphaFoldDB" id="A0AAD3Y275"/>
<feature type="chain" id="PRO_5042038728" evidence="1">
    <location>
        <begin position="17"/>
        <end position="242"/>
    </location>
</feature>
<reference evidence="2" key="1">
    <citation type="submission" date="2023-05" db="EMBL/GenBank/DDBJ databases">
        <title>Nepenthes gracilis genome sequencing.</title>
        <authorList>
            <person name="Fukushima K."/>
        </authorList>
    </citation>
    <scope>NUCLEOTIDE SEQUENCE</scope>
    <source>
        <strain evidence="2">SING2019-196</strain>
    </source>
</reference>
<name>A0AAD3Y275_NEPGR</name>
<sequence length="242" mass="26751">MIYGLLLWSIDAIAAAEWTPVLKDVRLLHFYCNGLVIVAAGLMALDDVGSVVLFGWCCLPVHCDCAELNAGPLWYDGMVGANVDVFSWFWYCSILLSSALCFCRANLCGSAACCSAFCYWLAAVVQQPMAMSCWSCWNAFWLLWCGAVGLKLMSDVFVLRQLAVGCCWNIVRQGCVQLSGQRPVCLCCSWDQFHDPDALQMVLSVNWDAVLLGFQTMMYGRIWLLLAVLVLCESVEPCAVAC</sequence>
<proteinExistence type="predicted"/>
<accession>A0AAD3Y275</accession>
<dbReference type="Proteomes" id="UP001279734">
    <property type="component" value="Unassembled WGS sequence"/>
</dbReference>
<keyword evidence="3" id="KW-1185">Reference proteome</keyword>
<gene>
    <name evidence="2" type="ORF">Nepgr_026623</name>
</gene>
<protein>
    <submittedName>
        <fullName evidence="2">Uncharacterized protein</fullName>
    </submittedName>
</protein>
<evidence type="ECO:0000256" key="1">
    <source>
        <dbReference type="SAM" id="SignalP"/>
    </source>
</evidence>
<keyword evidence="1" id="KW-0732">Signal</keyword>